<accession>A0A413VS18</accession>
<evidence type="ECO:0000313" key="1">
    <source>
        <dbReference type="EMBL" id="RHB36386.1"/>
    </source>
</evidence>
<protein>
    <submittedName>
        <fullName evidence="1">Uncharacterized protein</fullName>
    </submittedName>
</protein>
<sequence length="264" mass="29688">MTMRNTHYFFEILFTLFLAGTFSSYAQSSCYKTEYGVENEWITGHNIDRYNNRPLYINNTNAFVLTGDKPLMRLAKDSKLYGTLVMTVEREGIKKAICDFDTINSFYAMGQMKWELADESIKGGKIIITVLPISSGIGMALAIKTSGLLPSDKLNWDFRGEKIYEGQHLSWIFDVMGQPELLSWGVEEDEEIIVSGDLVLGNVEQYLVLKADENGTIIQMNNAEKEFLSGSKKLQTICGRLKIKTPDPYLNALAQSSVRSVDGT</sequence>
<proteinExistence type="predicted"/>
<evidence type="ECO:0000313" key="2">
    <source>
        <dbReference type="Proteomes" id="UP000284379"/>
    </source>
</evidence>
<name>A0A413VS18_9BACE</name>
<reference evidence="1 2" key="1">
    <citation type="submission" date="2018-08" db="EMBL/GenBank/DDBJ databases">
        <title>A genome reference for cultivated species of the human gut microbiota.</title>
        <authorList>
            <person name="Zou Y."/>
            <person name="Xue W."/>
            <person name="Luo G."/>
        </authorList>
    </citation>
    <scope>NUCLEOTIDE SEQUENCE [LARGE SCALE GENOMIC DNA]</scope>
    <source>
        <strain evidence="1 2">AM40-30BH</strain>
    </source>
</reference>
<dbReference type="EMBL" id="QSGO01000004">
    <property type="protein sequence ID" value="RHB36386.1"/>
    <property type="molecule type" value="Genomic_DNA"/>
</dbReference>
<dbReference type="Proteomes" id="UP000284379">
    <property type="component" value="Unassembled WGS sequence"/>
</dbReference>
<dbReference type="AlphaFoldDB" id="A0A413VS18"/>
<comment type="caution">
    <text evidence="1">The sequence shown here is derived from an EMBL/GenBank/DDBJ whole genome shotgun (WGS) entry which is preliminary data.</text>
</comment>
<gene>
    <name evidence="1" type="ORF">DW888_07035</name>
</gene>
<organism evidence="1 2">
    <name type="scientific">Bacteroides nordii</name>
    <dbReference type="NCBI Taxonomy" id="291645"/>
    <lineage>
        <taxon>Bacteria</taxon>
        <taxon>Pseudomonadati</taxon>
        <taxon>Bacteroidota</taxon>
        <taxon>Bacteroidia</taxon>
        <taxon>Bacteroidales</taxon>
        <taxon>Bacteroidaceae</taxon>
        <taxon>Bacteroides</taxon>
    </lineage>
</organism>